<dbReference type="GO" id="GO:0005737">
    <property type="term" value="C:cytoplasm"/>
    <property type="evidence" value="ECO:0007669"/>
    <property type="project" value="TreeGrafter"/>
</dbReference>
<dbReference type="GO" id="GO:0005524">
    <property type="term" value="F:ATP binding"/>
    <property type="evidence" value="ECO:0007669"/>
    <property type="project" value="UniProtKB-KW"/>
</dbReference>
<evidence type="ECO:0000313" key="8">
    <source>
        <dbReference type="EMBL" id="VDO98375.1"/>
    </source>
</evidence>
<keyword evidence="4" id="KW-0175">Coiled coil</keyword>
<keyword evidence="3" id="KW-0067">ATP-binding</keyword>
<evidence type="ECO:0000256" key="2">
    <source>
        <dbReference type="ARBA" id="ARBA00022741"/>
    </source>
</evidence>
<dbReference type="AlphaFoldDB" id="A0A183JSV0"/>
<keyword evidence="6" id="KW-0505">Motor protein</keyword>
<dbReference type="GO" id="GO:0000146">
    <property type="term" value="F:microfilament motor activity"/>
    <property type="evidence" value="ECO:0007669"/>
    <property type="project" value="TreeGrafter"/>
</dbReference>
<comment type="similarity">
    <text evidence="1 6">Belongs to the TRAFAC class myosin-kinesin ATPase superfamily. Myosin family.</text>
</comment>
<keyword evidence="2" id="KW-0547">Nucleotide-binding</keyword>
<dbReference type="Gene3D" id="1.20.58.530">
    <property type="match status" value="1"/>
</dbReference>
<evidence type="ECO:0000256" key="1">
    <source>
        <dbReference type="ARBA" id="ARBA00008314"/>
    </source>
</evidence>
<keyword evidence="5 6" id="KW-0009">Actin-binding</keyword>
<organism evidence="10">
    <name type="scientific">Schistosoma curassoni</name>
    <dbReference type="NCBI Taxonomy" id="6186"/>
    <lineage>
        <taxon>Eukaryota</taxon>
        <taxon>Metazoa</taxon>
        <taxon>Spiralia</taxon>
        <taxon>Lophotrochozoa</taxon>
        <taxon>Platyhelminthes</taxon>
        <taxon>Trematoda</taxon>
        <taxon>Digenea</taxon>
        <taxon>Strigeidida</taxon>
        <taxon>Schistosomatoidea</taxon>
        <taxon>Schistosomatidae</taxon>
        <taxon>Schistosoma</taxon>
    </lineage>
</organism>
<keyword evidence="9" id="KW-1185">Reference proteome</keyword>
<keyword evidence="6" id="KW-0518">Myosin</keyword>
<dbReference type="Proteomes" id="UP000279833">
    <property type="component" value="Unassembled WGS sequence"/>
</dbReference>
<name>A0A183JSV0_9TREM</name>
<reference evidence="10" key="1">
    <citation type="submission" date="2016-06" db="UniProtKB">
        <authorList>
            <consortium name="WormBaseParasite"/>
        </authorList>
    </citation>
    <scope>IDENTIFICATION</scope>
</reference>
<evidence type="ECO:0000256" key="3">
    <source>
        <dbReference type="ARBA" id="ARBA00022840"/>
    </source>
</evidence>
<dbReference type="InterPro" id="IPR001609">
    <property type="entry name" value="Myosin_head_motor_dom-like"/>
</dbReference>
<dbReference type="EMBL" id="UZAK01010385">
    <property type="protein sequence ID" value="VDO98375.1"/>
    <property type="molecule type" value="Genomic_DNA"/>
</dbReference>
<dbReference type="GO" id="GO:0016020">
    <property type="term" value="C:membrane"/>
    <property type="evidence" value="ECO:0007669"/>
    <property type="project" value="TreeGrafter"/>
</dbReference>
<evidence type="ECO:0000259" key="7">
    <source>
        <dbReference type="PROSITE" id="PS51456"/>
    </source>
</evidence>
<dbReference type="GO" id="GO:0007015">
    <property type="term" value="P:actin filament organization"/>
    <property type="evidence" value="ECO:0007669"/>
    <property type="project" value="TreeGrafter"/>
</dbReference>
<protein>
    <submittedName>
        <fullName evidence="10">Myosin motor domain-containing protein</fullName>
    </submittedName>
</protein>
<dbReference type="PROSITE" id="PS51456">
    <property type="entry name" value="MYOSIN_MOTOR"/>
    <property type="match status" value="1"/>
</dbReference>
<dbReference type="WBParaSite" id="SCUD_0000579001-mRNA-1">
    <property type="protein sequence ID" value="SCUD_0000579001-mRNA-1"/>
    <property type="gene ID" value="SCUD_0000579001"/>
</dbReference>
<evidence type="ECO:0000256" key="6">
    <source>
        <dbReference type="PROSITE-ProRule" id="PRU00782"/>
    </source>
</evidence>
<dbReference type="STRING" id="6186.A0A183JSV0"/>
<dbReference type="GO" id="GO:0016459">
    <property type="term" value="C:myosin complex"/>
    <property type="evidence" value="ECO:0007669"/>
    <property type="project" value="UniProtKB-KW"/>
</dbReference>
<gene>
    <name evidence="8" type="ORF">SCUD_LOCUS5791</name>
</gene>
<dbReference type="PANTHER" id="PTHR13140:SF857">
    <property type="entry name" value="MYOSIN-11"/>
    <property type="match status" value="1"/>
</dbReference>
<evidence type="ECO:0000313" key="10">
    <source>
        <dbReference type="WBParaSite" id="SCUD_0000579001-mRNA-1"/>
    </source>
</evidence>
<feature type="domain" description="Myosin motor" evidence="7">
    <location>
        <begin position="1"/>
        <end position="100"/>
    </location>
</feature>
<dbReference type="SUPFAM" id="SSF52540">
    <property type="entry name" value="P-loop containing nucleoside triphosphate hydrolases"/>
    <property type="match status" value="1"/>
</dbReference>
<accession>A0A183JSV0</accession>
<sequence length="100" mass="11700">MGIFALLDEECFFPKGTDKSFVEKLIKSQDKHPKLCKTEFRSNADFGVIHYAGRVEYNSNQWLMKNMDPLNDNVVALLQASNDPFVQVSFRQLFFNYYHI</sequence>
<comment type="caution">
    <text evidence="6">Lacks conserved residue(s) required for the propagation of feature annotation.</text>
</comment>
<dbReference type="Pfam" id="PF00063">
    <property type="entry name" value="Myosin_head"/>
    <property type="match status" value="1"/>
</dbReference>
<evidence type="ECO:0000256" key="5">
    <source>
        <dbReference type="ARBA" id="ARBA00023203"/>
    </source>
</evidence>
<evidence type="ECO:0000313" key="9">
    <source>
        <dbReference type="Proteomes" id="UP000279833"/>
    </source>
</evidence>
<dbReference type="InterPro" id="IPR027417">
    <property type="entry name" value="P-loop_NTPase"/>
</dbReference>
<evidence type="ECO:0000256" key="4">
    <source>
        <dbReference type="ARBA" id="ARBA00023054"/>
    </source>
</evidence>
<reference evidence="8 9" key="2">
    <citation type="submission" date="2018-11" db="EMBL/GenBank/DDBJ databases">
        <authorList>
            <consortium name="Pathogen Informatics"/>
        </authorList>
    </citation>
    <scope>NUCLEOTIDE SEQUENCE [LARGE SCALE GENOMIC DNA]</scope>
    <source>
        <strain evidence="8">Dakar</strain>
        <strain evidence="9">Dakar, Senegal</strain>
    </source>
</reference>
<dbReference type="PANTHER" id="PTHR13140">
    <property type="entry name" value="MYOSIN"/>
    <property type="match status" value="1"/>
</dbReference>
<proteinExistence type="inferred from homology"/>
<dbReference type="GO" id="GO:0051015">
    <property type="term" value="F:actin filament binding"/>
    <property type="evidence" value="ECO:0007669"/>
    <property type="project" value="TreeGrafter"/>
</dbReference>